<evidence type="ECO:0000313" key="1">
    <source>
        <dbReference type="EMBL" id="KAK3169667.1"/>
    </source>
</evidence>
<accession>A0AAD9Z3I9</accession>
<evidence type="ECO:0000313" key="2">
    <source>
        <dbReference type="Proteomes" id="UP001276659"/>
    </source>
</evidence>
<dbReference type="Proteomes" id="UP001276659">
    <property type="component" value="Unassembled WGS sequence"/>
</dbReference>
<dbReference type="AlphaFoldDB" id="A0AAD9Z3I9"/>
<comment type="caution">
    <text evidence="1">The sequence shown here is derived from an EMBL/GenBank/DDBJ whole genome shotgun (WGS) entry which is preliminary data.</text>
</comment>
<proteinExistence type="predicted"/>
<dbReference type="PANTHER" id="PTHR42085:SF1">
    <property type="entry name" value="F-BOX DOMAIN-CONTAINING PROTEIN"/>
    <property type="match status" value="1"/>
</dbReference>
<name>A0AAD9Z3I9_9LECA</name>
<organism evidence="1 2">
    <name type="scientific">Lepraria neglecta</name>
    <dbReference type="NCBI Taxonomy" id="209136"/>
    <lineage>
        <taxon>Eukaryota</taxon>
        <taxon>Fungi</taxon>
        <taxon>Dikarya</taxon>
        <taxon>Ascomycota</taxon>
        <taxon>Pezizomycotina</taxon>
        <taxon>Lecanoromycetes</taxon>
        <taxon>OSLEUM clade</taxon>
        <taxon>Lecanoromycetidae</taxon>
        <taxon>Lecanorales</taxon>
        <taxon>Lecanorineae</taxon>
        <taxon>Stereocaulaceae</taxon>
        <taxon>Lepraria</taxon>
    </lineage>
</organism>
<reference evidence="1" key="1">
    <citation type="submission" date="2022-11" db="EMBL/GenBank/DDBJ databases">
        <title>Chromosomal genome sequence assembly and mating type (MAT) locus characterization of the leprose asexual lichenized fungus Lepraria neglecta (Nyl.) Erichsen.</title>
        <authorList>
            <person name="Allen J.L."/>
            <person name="Pfeffer B."/>
        </authorList>
    </citation>
    <scope>NUCLEOTIDE SEQUENCE</scope>
    <source>
        <strain evidence="1">Allen 5258</strain>
    </source>
</reference>
<gene>
    <name evidence="1" type="ORF">OEA41_009051</name>
</gene>
<protein>
    <submittedName>
        <fullName evidence="1">Uncharacterized protein</fullName>
    </submittedName>
</protein>
<dbReference type="EMBL" id="JASNWA010000009">
    <property type="protein sequence ID" value="KAK3169667.1"/>
    <property type="molecule type" value="Genomic_DNA"/>
</dbReference>
<keyword evidence="2" id="KW-1185">Reference proteome</keyword>
<dbReference type="PANTHER" id="PTHR42085">
    <property type="entry name" value="F-BOX DOMAIN-CONTAINING PROTEIN"/>
    <property type="match status" value="1"/>
</dbReference>
<sequence>MNTTEPAEGPTNFLSLPRELRDQIYGYLLRGTSRGEVASAAAKAHTRKRISGRLAILHTSKNVREEALEILHEQGTFRFVLAPPGNDTISQKIKNQMQNIDITIILFSFRPKLAQVGEAILRSFHGVDVKRKSCVIEVRYREDEEIVRPSFLSAVKGLTGFEHITFKMVCVKPILISGGIAVWAADPAQSCPVRFNDWSISTFRFLVDMLEGALGDGKGFIDD</sequence>
<dbReference type="InterPro" id="IPR038883">
    <property type="entry name" value="AN11006-like"/>
</dbReference>